<dbReference type="InterPro" id="IPR036390">
    <property type="entry name" value="WH_DNA-bd_sf"/>
</dbReference>
<keyword evidence="3" id="KW-0804">Transcription</keyword>
<dbReference type="GO" id="GO:0003677">
    <property type="term" value="F:DNA binding"/>
    <property type="evidence" value="ECO:0007669"/>
    <property type="project" value="UniProtKB-KW"/>
</dbReference>
<keyword evidence="1" id="KW-0805">Transcription regulation</keyword>
<gene>
    <name evidence="5" type="ORF">EDD31_0873</name>
</gene>
<evidence type="ECO:0000313" key="6">
    <source>
        <dbReference type="Proteomes" id="UP000280668"/>
    </source>
</evidence>
<dbReference type="PANTHER" id="PTHR33204:SF18">
    <property type="entry name" value="TRANSCRIPTIONAL REGULATORY PROTEIN"/>
    <property type="match status" value="1"/>
</dbReference>
<protein>
    <submittedName>
        <fullName evidence="5">HxlR family transcriptional regulator</fullName>
    </submittedName>
</protein>
<dbReference type="Gene3D" id="1.10.10.10">
    <property type="entry name" value="Winged helix-like DNA-binding domain superfamily/Winged helix DNA-binding domain"/>
    <property type="match status" value="1"/>
</dbReference>
<dbReference type="Pfam" id="PF01638">
    <property type="entry name" value="HxlR"/>
    <property type="match status" value="1"/>
</dbReference>
<dbReference type="EMBL" id="RKHK01000001">
    <property type="protein sequence ID" value="ROR72521.1"/>
    <property type="molecule type" value="Genomic_DNA"/>
</dbReference>
<dbReference type="PANTHER" id="PTHR33204">
    <property type="entry name" value="TRANSCRIPTIONAL REGULATOR, MARR FAMILY"/>
    <property type="match status" value="1"/>
</dbReference>
<sequence>MQRSGCPINLSLEVIGDTWSLLVIRDVMFGNRRHFRELLTASEEGIASNILTDRLRRLQSAGLLSKAPDPRHRQRQIYSLTEASIQLVPVLAALGAWGAAHLPATPELSIRATILGAGGPSMWADFMDELRELHLGIARPEGAGSVMEQLEAAYQAALS</sequence>
<dbReference type="Proteomes" id="UP000280668">
    <property type="component" value="Unassembled WGS sequence"/>
</dbReference>
<accession>A0A3N2BB90</accession>
<dbReference type="RefSeq" id="WP_211336165.1">
    <property type="nucleotide sequence ID" value="NZ_RKHK01000001.1"/>
</dbReference>
<dbReference type="SUPFAM" id="SSF46785">
    <property type="entry name" value="Winged helix' DNA-binding domain"/>
    <property type="match status" value="1"/>
</dbReference>
<evidence type="ECO:0000259" key="4">
    <source>
        <dbReference type="PROSITE" id="PS51118"/>
    </source>
</evidence>
<name>A0A3N2BB90_9MICO</name>
<organism evidence="5 6">
    <name type="scientific">Bogoriella caseilytica</name>
    <dbReference type="NCBI Taxonomy" id="56055"/>
    <lineage>
        <taxon>Bacteria</taxon>
        <taxon>Bacillati</taxon>
        <taxon>Actinomycetota</taxon>
        <taxon>Actinomycetes</taxon>
        <taxon>Micrococcales</taxon>
        <taxon>Bogoriellaceae</taxon>
        <taxon>Bogoriella</taxon>
    </lineage>
</organism>
<evidence type="ECO:0000256" key="2">
    <source>
        <dbReference type="ARBA" id="ARBA00023125"/>
    </source>
</evidence>
<dbReference type="InterPro" id="IPR036388">
    <property type="entry name" value="WH-like_DNA-bd_sf"/>
</dbReference>
<comment type="caution">
    <text evidence="5">The sequence shown here is derived from an EMBL/GenBank/DDBJ whole genome shotgun (WGS) entry which is preliminary data.</text>
</comment>
<feature type="domain" description="HTH hxlR-type" evidence="4">
    <location>
        <begin position="6"/>
        <end position="106"/>
    </location>
</feature>
<dbReference type="InterPro" id="IPR002577">
    <property type="entry name" value="HTH_HxlR"/>
</dbReference>
<evidence type="ECO:0000313" key="5">
    <source>
        <dbReference type="EMBL" id="ROR72521.1"/>
    </source>
</evidence>
<evidence type="ECO:0000256" key="1">
    <source>
        <dbReference type="ARBA" id="ARBA00023015"/>
    </source>
</evidence>
<keyword evidence="2" id="KW-0238">DNA-binding</keyword>
<keyword evidence="6" id="KW-1185">Reference proteome</keyword>
<dbReference type="PROSITE" id="PS51118">
    <property type="entry name" value="HTH_HXLR"/>
    <property type="match status" value="1"/>
</dbReference>
<reference evidence="5 6" key="1">
    <citation type="submission" date="2018-11" db="EMBL/GenBank/DDBJ databases">
        <title>Sequencing the genomes of 1000 actinobacteria strains.</title>
        <authorList>
            <person name="Klenk H.-P."/>
        </authorList>
    </citation>
    <scope>NUCLEOTIDE SEQUENCE [LARGE SCALE GENOMIC DNA]</scope>
    <source>
        <strain evidence="5 6">DSM 11294</strain>
    </source>
</reference>
<dbReference type="AlphaFoldDB" id="A0A3N2BB90"/>
<evidence type="ECO:0000256" key="3">
    <source>
        <dbReference type="ARBA" id="ARBA00023163"/>
    </source>
</evidence>
<proteinExistence type="predicted"/>